<dbReference type="PANTHER" id="PTHR43765:SF2">
    <property type="entry name" value="2-DEHYDROPANTOATE 2-REDUCTASE"/>
    <property type="match status" value="1"/>
</dbReference>
<evidence type="ECO:0000259" key="6">
    <source>
        <dbReference type="Pfam" id="PF02558"/>
    </source>
</evidence>
<dbReference type="InterPro" id="IPR036291">
    <property type="entry name" value="NAD(P)-bd_dom_sf"/>
</dbReference>
<feature type="domain" description="Ketopantoate reductase C-terminal" evidence="7">
    <location>
        <begin position="260"/>
        <end position="389"/>
    </location>
</feature>
<organism evidence="8 9">
    <name type="scientific">Glonium stellatum</name>
    <dbReference type="NCBI Taxonomy" id="574774"/>
    <lineage>
        <taxon>Eukaryota</taxon>
        <taxon>Fungi</taxon>
        <taxon>Dikarya</taxon>
        <taxon>Ascomycota</taxon>
        <taxon>Pezizomycotina</taxon>
        <taxon>Dothideomycetes</taxon>
        <taxon>Pleosporomycetidae</taxon>
        <taxon>Gloniales</taxon>
        <taxon>Gloniaceae</taxon>
        <taxon>Glonium</taxon>
    </lineage>
</organism>
<dbReference type="InterPro" id="IPR003710">
    <property type="entry name" value="ApbA"/>
</dbReference>
<dbReference type="PANTHER" id="PTHR43765">
    <property type="entry name" value="2-DEHYDROPANTOATE 2-REDUCTASE-RELATED"/>
    <property type="match status" value="1"/>
</dbReference>
<dbReference type="GO" id="GO:0005739">
    <property type="term" value="C:mitochondrion"/>
    <property type="evidence" value="ECO:0007669"/>
    <property type="project" value="TreeGrafter"/>
</dbReference>
<evidence type="ECO:0000256" key="1">
    <source>
        <dbReference type="ARBA" id="ARBA00007870"/>
    </source>
</evidence>
<protein>
    <recommendedName>
        <fullName evidence="2">2-dehydropantoate 2-reductase</fullName>
        <ecNumber evidence="2">1.1.1.169</ecNumber>
    </recommendedName>
    <alternativeName>
        <fullName evidence="5">Ketopantoate reductase</fullName>
    </alternativeName>
</protein>
<keyword evidence="9" id="KW-1185">Reference proteome</keyword>
<dbReference type="Pfam" id="PF02558">
    <property type="entry name" value="ApbA"/>
    <property type="match status" value="1"/>
</dbReference>
<sequence length="411" mass="44890">MWNQLQSIALRFPRLRLHKLLSLSAKTSFHLPCRDRRLSSTHASHDKKSIYILGVGSIGKLFAHSLAKSSSAPPVTLLLHRPELAVDCDKAGGCIEVVKNGSADKQCGFQTEVILQKGGDTSTHEIITNLIVVTKAQATVPALQPLKHRLTNESTILFLQNGLGVTEEVTARIFPNPSSRPQYLAGITTHGAYPTAPFSIVHAGIGTATVGAFLPPEDSGQQGIIVEDPVASIPANSRYLIQQILKAPALAATAVTPEQLLRARLEKLVINATVNPLTVIFNRHNGQLFGRPPIRVLIQRLLTEVSAVIRALINYKGNTMDSRFSEPALEKHVERVATFNSKGINSMLQDVRAGKETEIDYINGYIVARGAELGIQCPHNRKVVEMVKNGHVISESQISDFFPHIEGTEYH</sequence>
<gene>
    <name evidence="8" type="ORF">AOQ84DRAFT_385379</name>
</gene>
<dbReference type="Pfam" id="PF08546">
    <property type="entry name" value="ApbA_C"/>
    <property type="match status" value="1"/>
</dbReference>
<dbReference type="InterPro" id="IPR008927">
    <property type="entry name" value="6-PGluconate_DH-like_C_sf"/>
</dbReference>
<dbReference type="NCBIfam" id="TIGR00745">
    <property type="entry name" value="apbA_panE"/>
    <property type="match status" value="1"/>
</dbReference>
<dbReference type="OrthoDB" id="73846at2759"/>
<dbReference type="GO" id="GO:0050661">
    <property type="term" value="F:NADP binding"/>
    <property type="evidence" value="ECO:0007669"/>
    <property type="project" value="TreeGrafter"/>
</dbReference>
<dbReference type="InterPro" id="IPR050838">
    <property type="entry name" value="Ketopantoate_reductase"/>
</dbReference>
<feature type="domain" description="Ketopantoate reductase N-terminal" evidence="6">
    <location>
        <begin position="50"/>
        <end position="213"/>
    </location>
</feature>
<evidence type="ECO:0000256" key="3">
    <source>
        <dbReference type="ARBA" id="ARBA00022857"/>
    </source>
</evidence>
<name>A0A8E2FA80_9PEZI</name>
<keyword evidence="4" id="KW-0560">Oxidoreductase</keyword>
<evidence type="ECO:0000259" key="7">
    <source>
        <dbReference type="Pfam" id="PF08546"/>
    </source>
</evidence>
<dbReference type="InterPro" id="IPR013752">
    <property type="entry name" value="KPA_reductase"/>
</dbReference>
<dbReference type="GO" id="GO:0008677">
    <property type="term" value="F:2-dehydropantoate 2-reductase activity"/>
    <property type="evidence" value="ECO:0007669"/>
    <property type="project" value="UniProtKB-EC"/>
</dbReference>
<dbReference type="EMBL" id="KV748715">
    <property type="protein sequence ID" value="OCL13482.1"/>
    <property type="molecule type" value="Genomic_DNA"/>
</dbReference>
<accession>A0A8E2FA80</accession>
<dbReference type="SUPFAM" id="SSF51735">
    <property type="entry name" value="NAD(P)-binding Rossmann-fold domains"/>
    <property type="match status" value="1"/>
</dbReference>
<dbReference type="Gene3D" id="3.40.50.720">
    <property type="entry name" value="NAD(P)-binding Rossmann-like Domain"/>
    <property type="match status" value="1"/>
</dbReference>
<dbReference type="SUPFAM" id="SSF48179">
    <property type="entry name" value="6-phosphogluconate dehydrogenase C-terminal domain-like"/>
    <property type="match status" value="1"/>
</dbReference>
<dbReference type="InterPro" id="IPR013328">
    <property type="entry name" value="6PGD_dom2"/>
</dbReference>
<evidence type="ECO:0000313" key="9">
    <source>
        <dbReference type="Proteomes" id="UP000250140"/>
    </source>
</evidence>
<proteinExistence type="inferred from homology"/>
<dbReference type="AlphaFoldDB" id="A0A8E2FA80"/>
<comment type="similarity">
    <text evidence="1">Belongs to the ketopantoate reductase family.</text>
</comment>
<evidence type="ECO:0000256" key="5">
    <source>
        <dbReference type="ARBA" id="ARBA00032024"/>
    </source>
</evidence>
<dbReference type="InterPro" id="IPR013332">
    <property type="entry name" value="KPR_N"/>
</dbReference>
<evidence type="ECO:0000256" key="4">
    <source>
        <dbReference type="ARBA" id="ARBA00023002"/>
    </source>
</evidence>
<dbReference type="Proteomes" id="UP000250140">
    <property type="component" value="Unassembled WGS sequence"/>
</dbReference>
<reference evidence="8 9" key="1">
    <citation type="journal article" date="2016" name="Nat. Commun.">
        <title>Ectomycorrhizal ecology is imprinted in the genome of the dominant symbiotic fungus Cenococcum geophilum.</title>
        <authorList>
            <consortium name="DOE Joint Genome Institute"/>
            <person name="Peter M."/>
            <person name="Kohler A."/>
            <person name="Ohm R.A."/>
            <person name="Kuo A."/>
            <person name="Krutzmann J."/>
            <person name="Morin E."/>
            <person name="Arend M."/>
            <person name="Barry K.W."/>
            <person name="Binder M."/>
            <person name="Choi C."/>
            <person name="Clum A."/>
            <person name="Copeland A."/>
            <person name="Grisel N."/>
            <person name="Haridas S."/>
            <person name="Kipfer T."/>
            <person name="LaButti K."/>
            <person name="Lindquist E."/>
            <person name="Lipzen A."/>
            <person name="Maire R."/>
            <person name="Meier B."/>
            <person name="Mihaltcheva S."/>
            <person name="Molinier V."/>
            <person name="Murat C."/>
            <person name="Poggeler S."/>
            <person name="Quandt C.A."/>
            <person name="Sperisen C."/>
            <person name="Tritt A."/>
            <person name="Tisserant E."/>
            <person name="Crous P.W."/>
            <person name="Henrissat B."/>
            <person name="Nehls U."/>
            <person name="Egli S."/>
            <person name="Spatafora J.W."/>
            <person name="Grigoriev I.V."/>
            <person name="Martin F.M."/>
        </authorList>
    </citation>
    <scope>NUCLEOTIDE SEQUENCE [LARGE SCALE GENOMIC DNA]</scope>
    <source>
        <strain evidence="8 9">CBS 207.34</strain>
    </source>
</reference>
<dbReference type="EC" id="1.1.1.169" evidence="2"/>
<evidence type="ECO:0000313" key="8">
    <source>
        <dbReference type="EMBL" id="OCL13482.1"/>
    </source>
</evidence>
<dbReference type="Gene3D" id="1.10.1040.10">
    <property type="entry name" value="N-(1-d-carboxylethyl)-l-norvaline Dehydrogenase, domain 2"/>
    <property type="match status" value="1"/>
</dbReference>
<evidence type="ECO:0000256" key="2">
    <source>
        <dbReference type="ARBA" id="ARBA00013014"/>
    </source>
</evidence>
<dbReference type="GO" id="GO:0015940">
    <property type="term" value="P:pantothenate biosynthetic process"/>
    <property type="evidence" value="ECO:0007669"/>
    <property type="project" value="InterPro"/>
</dbReference>
<keyword evidence="3" id="KW-0521">NADP</keyword>